<dbReference type="OrthoDB" id="887026at2"/>
<reference evidence="2" key="1">
    <citation type="submission" date="2018-05" db="EMBL/GenBank/DDBJ databases">
        <authorList>
            <person name="Nie L."/>
        </authorList>
    </citation>
    <scope>NUCLEOTIDE SEQUENCE [LARGE SCALE GENOMIC DNA]</scope>
    <source>
        <strain evidence="2">NL</strain>
    </source>
</reference>
<name>A0A328BE78_9BACT</name>
<sequence>MARPAALRPAVKPKPGPALRPMETYYPTIETRVHVAATEAGLALFYEAGGRLQTEGLRFGVSHAAADRRVLTIEIEYSQDLRCPSEL</sequence>
<organism evidence="1 2">
    <name type="scientific">Hymenobacter edaphi</name>
    <dbReference type="NCBI Taxonomy" id="2211146"/>
    <lineage>
        <taxon>Bacteria</taxon>
        <taxon>Pseudomonadati</taxon>
        <taxon>Bacteroidota</taxon>
        <taxon>Cytophagia</taxon>
        <taxon>Cytophagales</taxon>
        <taxon>Hymenobacteraceae</taxon>
        <taxon>Hymenobacter</taxon>
    </lineage>
</organism>
<accession>A0A328BE78</accession>
<dbReference type="AlphaFoldDB" id="A0A328BE78"/>
<keyword evidence="2" id="KW-1185">Reference proteome</keyword>
<evidence type="ECO:0000313" key="2">
    <source>
        <dbReference type="Proteomes" id="UP000248553"/>
    </source>
</evidence>
<dbReference type="Proteomes" id="UP000248553">
    <property type="component" value="Unassembled WGS sequence"/>
</dbReference>
<proteinExistence type="predicted"/>
<dbReference type="RefSeq" id="WP_111479896.1">
    <property type="nucleotide sequence ID" value="NZ_QHKM01000007.1"/>
</dbReference>
<protein>
    <submittedName>
        <fullName evidence="1">Uncharacterized protein</fullName>
    </submittedName>
</protein>
<dbReference type="EMBL" id="QHKM01000007">
    <property type="protein sequence ID" value="RAK64176.1"/>
    <property type="molecule type" value="Genomic_DNA"/>
</dbReference>
<gene>
    <name evidence="1" type="ORF">DLM85_19790</name>
</gene>
<evidence type="ECO:0000313" key="1">
    <source>
        <dbReference type="EMBL" id="RAK64176.1"/>
    </source>
</evidence>
<comment type="caution">
    <text evidence="1">The sequence shown here is derived from an EMBL/GenBank/DDBJ whole genome shotgun (WGS) entry which is preliminary data.</text>
</comment>